<accession>A0A6C0D6J5</accession>
<sequence length="92" mass="10121">MSDYNKIISTINSVSSSYSYSPDPANLICIDSSNNRIGINTLNPDESIDISGGRVRAKDYIFIDSSNNTRELKDIINAIIGKIPDLSNIRIV</sequence>
<name>A0A6C0D6J5_9ZZZZ</name>
<reference evidence="1" key="1">
    <citation type="journal article" date="2020" name="Nature">
        <title>Giant virus diversity and host interactions through global metagenomics.</title>
        <authorList>
            <person name="Schulz F."/>
            <person name="Roux S."/>
            <person name="Paez-Espino D."/>
            <person name="Jungbluth S."/>
            <person name="Walsh D.A."/>
            <person name="Denef V.J."/>
            <person name="McMahon K.D."/>
            <person name="Konstantinidis K.T."/>
            <person name="Eloe-Fadrosh E.A."/>
            <person name="Kyrpides N.C."/>
            <person name="Woyke T."/>
        </authorList>
    </citation>
    <scope>NUCLEOTIDE SEQUENCE</scope>
    <source>
        <strain evidence="1">GVMAG-M-3300023174-116</strain>
    </source>
</reference>
<proteinExistence type="predicted"/>
<organism evidence="1">
    <name type="scientific">viral metagenome</name>
    <dbReference type="NCBI Taxonomy" id="1070528"/>
    <lineage>
        <taxon>unclassified sequences</taxon>
        <taxon>metagenomes</taxon>
        <taxon>organismal metagenomes</taxon>
    </lineage>
</organism>
<dbReference type="AlphaFoldDB" id="A0A6C0D6J5"/>
<dbReference type="EMBL" id="MN739534">
    <property type="protein sequence ID" value="QHT11325.1"/>
    <property type="molecule type" value="Genomic_DNA"/>
</dbReference>
<evidence type="ECO:0000313" key="1">
    <source>
        <dbReference type="EMBL" id="QHT11325.1"/>
    </source>
</evidence>
<protein>
    <submittedName>
        <fullName evidence="1">Uncharacterized protein</fullName>
    </submittedName>
</protein>